<accession>A0ABR1VUT7</accession>
<keyword evidence="4" id="KW-1185">Reference proteome</keyword>
<protein>
    <submittedName>
        <fullName evidence="3">Uncharacterized protein</fullName>
    </submittedName>
</protein>
<keyword evidence="2" id="KW-0812">Transmembrane</keyword>
<name>A0ABR1VUT7_9PEZI</name>
<dbReference type="RefSeq" id="XP_066665949.1">
    <property type="nucleotide sequence ID" value="XM_066813987.1"/>
</dbReference>
<dbReference type="GeneID" id="92047047"/>
<organism evidence="3 4">
    <name type="scientific">Apiospora hydei</name>
    <dbReference type="NCBI Taxonomy" id="1337664"/>
    <lineage>
        <taxon>Eukaryota</taxon>
        <taxon>Fungi</taxon>
        <taxon>Dikarya</taxon>
        <taxon>Ascomycota</taxon>
        <taxon>Pezizomycotina</taxon>
        <taxon>Sordariomycetes</taxon>
        <taxon>Xylariomycetidae</taxon>
        <taxon>Amphisphaeriales</taxon>
        <taxon>Apiosporaceae</taxon>
        <taxon>Apiospora</taxon>
    </lineage>
</organism>
<gene>
    <name evidence="3" type="ORF">PG997_009672</name>
</gene>
<evidence type="ECO:0000256" key="2">
    <source>
        <dbReference type="SAM" id="Phobius"/>
    </source>
</evidence>
<feature type="region of interest" description="Disordered" evidence="1">
    <location>
        <begin position="42"/>
        <end position="71"/>
    </location>
</feature>
<reference evidence="3 4" key="1">
    <citation type="submission" date="2023-01" db="EMBL/GenBank/DDBJ databases">
        <title>Analysis of 21 Apiospora genomes using comparative genomics revels a genus with tremendous synthesis potential of carbohydrate active enzymes and secondary metabolites.</title>
        <authorList>
            <person name="Sorensen T."/>
        </authorList>
    </citation>
    <scope>NUCLEOTIDE SEQUENCE [LARGE SCALE GENOMIC DNA]</scope>
    <source>
        <strain evidence="3 4">CBS 114990</strain>
    </source>
</reference>
<sequence length="81" mass="8922">MGVLYWYRNERYAAGNFGTTLTAIIVSLRFGRALPTGKMRLRRAQAGRRGERQSPAAPVAQQAEVPDHDDPFNAACGSLML</sequence>
<keyword evidence="2" id="KW-0472">Membrane</keyword>
<feature type="transmembrane region" description="Helical" evidence="2">
    <location>
        <begin position="12"/>
        <end position="31"/>
    </location>
</feature>
<evidence type="ECO:0000256" key="1">
    <source>
        <dbReference type="SAM" id="MobiDB-lite"/>
    </source>
</evidence>
<evidence type="ECO:0000313" key="4">
    <source>
        <dbReference type="Proteomes" id="UP001433268"/>
    </source>
</evidence>
<dbReference type="Proteomes" id="UP001433268">
    <property type="component" value="Unassembled WGS sequence"/>
</dbReference>
<dbReference type="EMBL" id="JAQQWN010000007">
    <property type="protein sequence ID" value="KAK8075009.1"/>
    <property type="molecule type" value="Genomic_DNA"/>
</dbReference>
<comment type="caution">
    <text evidence="3">The sequence shown here is derived from an EMBL/GenBank/DDBJ whole genome shotgun (WGS) entry which is preliminary data.</text>
</comment>
<evidence type="ECO:0000313" key="3">
    <source>
        <dbReference type="EMBL" id="KAK8075009.1"/>
    </source>
</evidence>
<proteinExistence type="predicted"/>
<keyword evidence="2" id="KW-1133">Transmembrane helix</keyword>
<feature type="compositionally biased region" description="Low complexity" evidence="1">
    <location>
        <begin position="53"/>
        <end position="64"/>
    </location>
</feature>